<protein>
    <submittedName>
        <fullName evidence="1">Uncharacterized protein</fullName>
    </submittedName>
</protein>
<gene>
    <name evidence="1" type="ORF">AWRI1631_22910</name>
</gene>
<reference evidence="1 2" key="1">
    <citation type="journal article" date="2008" name="FEMS Yeast Res.">
        <title>Comparative genome analysis of a Saccharomyces cerevisiae wine strain.</title>
        <authorList>
            <person name="Borneman A.R."/>
            <person name="Forgan A.H."/>
            <person name="Pretorius I.S."/>
            <person name="Chambers P.J."/>
        </authorList>
    </citation>
    <scope>NUCLEOTIDE SEQUENCE [LARGE SCALE GENOMIC DNA]</scope>
    <source>
        <strain evidence="1 2">AWRI1631</strain>
    </source>
</reference>
<comment type="caution">
    <text evidence="1">The sequence shown here is derived from an EMBL/GenBank/DDBJ whole genome shotgun (WGS) entry which is preliminary data.</text>
</comment>
<sequence>MDACLEVGRLLEELLWLGGNVFEVEAMLCEGRNGNCSISVYSYYSWVVCLILPDKIEEKLILTGIVVRSPTPIYAKYIQNPSRFSLHNRKDAPLKRGGPVAQDEQYSLSKPFSGRELQGTVLFLKHDLEKIQQTFYVDVVAVLNAEEVCAASGPIHAVLDILVVWCQQPNSSS</sequence>
<evidence type="ECO:0000313" key="1">
    <source>
        <dbReference type="EMBL" id="EDZ73677.1"/>
    </source>
</evidence>
<dbReference type="AlphaFoldDB" id="B5VEG4"/>
<dbReference type="Proteomes" id="UP000008988">
    <property type="component" value="Unassembled WGS sequence"/>
</dbReference>
<organism evidence="1 2">
    <name type="scientific">Saccharomyces cerevisiae (strain AWRI1631)</name>
    <name type="common">Baker's yeast</name>
    <dbReference type="NCBI Taxonomy" id="545124"/>
    <lineage>
        <taxon>Eukaryota</taxon>
        <taxon>Fungi</taxon>
        <taxon>Dikarya</taxon>
        <taxon>Ascomycota</taxon>
        <taxon>Saccharomycotina</taxon>
        <taxon>Saccharomycetes</taxon>
        <taxon>Saccharomycetales</taxon>
        <taxon>Saccharomycetaceae</taxon>
        <taxon>Saccharomyces</taxon>
    </lineage>
</organism>
<proteinExistence type="predicted"/>
<accession>B5VEG4</accession>
<name>B5VEG4_YEAS6</name>
<dbReference type="EMBL" id="ABSV01000164">
    <property type="protein sequence ID" value="EDZ73677.1"/>
    <property type="molecule type" value="Genomic_DNA"/>
</dbReference>
<evidence type="ECO:0000313" key="2">
    <source>
        <dbReference type="Proteomes" id="UP000008988"/>
    </source>
</evidence>